<sequence>MHLLSPQDFDQNADTTPNWVKRSYQQFTAKVSRPDFPCYFGTQALSKNEVLFAYADHHRSEDMVSALATFVERTRQANGLLTLAILIAPPEQQLNHDEYRQMFWDSLHFLHEQDEEPWPSDKPLSPQEPEWNFCFHGEQMFVFGCAPSYQLKKSRNLGDGLVLMFQSITIFDGLKPGEKGGVNARKTIRKRLEAFDAIGPHPDLGPITSSELIPWKMYFFPDDNTPQKEGECPFHASKVSR</sequence>
<evidence type="ECO:0008006" key="3">
    <source>
        <dbReference type="Google" id="ProtNLM"/>
    </source>
</evidence>
<evidence type="ECO:0000313" key="2">
    <source>
        <dbReference type="Proteomes" id="UP000241639"/>
    </source>
</evidence>
<dbReference type="PANTHER" id="PTHR40045:SF1">
    <property type="entry name" value="YQCI_YCGG FAMILY PROTEIN"/>
    <property type="match status" value="1"/>
</dbReference>
<name>A0A2T4ZCU8_9BACL</name>
<comment type="caution">
    <text evidence="1">The sequence shown here is derived from an EMBL/GenBank/DDBJ whole genome shotgun (WGS) entry which is preliminary data.</text>
</comment>
<gene>
    <name evidence="1" type="ORF">C8J48_2312</name>
</gene>
<dbReference type="PANTHER" id="PTHR40045">
    <property type="entry name" value="YCGG FAMILY PROTEIN"/>
    <property type="match status" value="1"/>
</dbReference>
<dbReference type="AlphaFoldDB" id="A0A2T4ZCU8"/>
<dbReference type="OrthoDB" id="112290at2"/>
<accession>A0A2T4ZCU8</accession>
<reference evidence="1 2" key="1">
    <citation type="submission" date="2018-04" db="EMBL/GenBank/DDBJ databases">
        <title>Genomic Encyclopedia of Archaeal and Bacterial Type Strains, Phase II (KMG-II): from individual species to whole genera.</title>
        <authorList>
            <person name="Goeker M."/>
        </authorList>
    </citation>
    <scope>NUCLEOTIDE SEQUENCE [LARGE SCALE GENOMIC DNA]</scope>
    <source>
        <strain evidence="1 2">DSM 45169</strain>
    </source>
</reference>
<protein>
    <recommendedName>
        <fullName evidence="3">YqcI/YcgG family protein</fullName>
    </recommendedName>
</protein>
<organism evidence="1 2">
    <name type="scientific">Desmospora activa DSM 45169</name>
    <dbReference type="NCBI Taxonomy" id="1121389"/>
    <lineage>
        <taxon>Bacteria</taxon>
        <taxon>Bacillati</taxon>
        <taxon>Bacillota</taxon>
        <taxon>Bacilli</taxon>
        <taxon>Bacillales</taxon>
        <taxon>Thermoactinomycetaceae</taxon>
        <taxon>Desmospora</taxon>
    </lineage>
</organism>
<dbReference type="Pfam" id="PF08892">
    <property type="entry name" value="YqcI_YcgG"/>
    <property type="match status" value="1"/>
</dbReference>
<dbReference type="Proteomes" id="UP000241639">
    <property type="component" value="Unassembled WGS sequence"/>
</dbReference>
<dbReference type="RefSeq" id="WP_107726853.1">
    <property type="nucleotide sequence ID" value="NZ_PZZP01000001.1"/>
</dbReference>
<proteinExistence type="predicted"/>
<evidence type="ECO:0000313" key="1">
    <source>
        <dbReference type="EMBL" id="PTM59682.1"/>
    </source>
</evidence>
<keyword evidence="2" id="KW-1185">Reference proteome</keyword>
<dbReference type="EMBL" id="PZZP01000001">
    <property type="protein sequence ID" value="PTM59682.1"/>
    <property type="molecule type" value="Genomic_DNA"/>
</dbReference>
<dbReference type="InterPro" id="IPR014988">
    <property type="entry name" value="Uncharacterised_YqcI/YcgG"/>
</dbReference>